<sequence>MSRASNAHARMKGPVVPLNVCFNADGTVNYAAVSNYVSWLAEKKTAIVM</sequence>
<organism evidence="1">
    <name type="scientific">marine metagenome</name>
    <dbReference type="NCBI Taxonomy" id="408172"/>
    <lineage>
        <taxon>unclassified sequences</taxon>
        <taxon>metagenomes</taxon>
        <taxon>ecological metagenomes</taxon>
    </lineage>
</organism>
<dbReference type="InterPro" id="IPR013785">
    <property type="entry name" value="Aldolase_TIM"/>
</dbReference>
<evidence type="ECO:0000313" key="1">
    <source>
        <dbReference type="EMBL" id="SVE57387.1"/>
    </source>
</evidence>
<dbReference type="EMBL" id="UINC01226766">
    <property type="protein sequence ID" value="SVE57387.1"/>
    <property type="molecule type" value="Genomic_DNA"/>
</dbReference>
<accession>A0A383EKM1</accession>
<proteinExistence type="predicted"/>
<dbReference type="Gene3D" id="3.20.20.70">
    <property type="entry name" value="Aldolase class I"/>
    <property type="match status" value="1"/>
</dbReference>
<protein>
    <submittedName>
        <fullName evidence="1">Uncharacterized protein</fullName>
    </submittedName>
</protein>
<gene>
    <name evidence="1" type="ORF">METZ01_LOCUS510241</name>
</gene>
<dbReference type="AlphaFoldDB" id="A0A383EKM1"/>
<feature type="non-terminal residue" evidence="1">
    <location>
        <position position="49"/>
    </location>
</feature>
<name>A0A383EKM1_9ZZZZ</name>
<reference evidence="1" key="1">
    <citation type="submission" date="2018-05" db="EMBL/GenBank/DDBJ databases">
        <authorList>
            <person name="Lanie J.A."/>
            <person name="Ng W.-L."/>
            <person name="Kazmierczak K.M."/>
            <person name="Andrzejewski T.M."/>
            <person name="Davidsen T.M."/>
            <person name="Wayne K.J."/>
            <person name="Tettelin H."/>
            <person name="Glass J.I."/>
            <person name="Rusch D."/>
            <person name="Podicherti R."/>
            <person name="Tsui H.-C.T."/>
            <person name="Winkler M.E."/>
        </authorList>
    </citation>
    <scope>NUCLEOTIDE SEQUENCE</scope>
</reference>